<evidence type="ECO:0000313" key="3">
    <source>
        <dbReference type="Proteomes" id="UP000018208"/>
    </source>
</evidence>
<reference evidence="2" key="2">
    <citation type="submission" date="2020-12" db="EMBL/GenBank/DDBJ databases">
        <title>New Spironucleus salmonicida genome in near-complete chromosomes.</title>
        <authorList>
            <person name="Xu F."/>
            <person name="Kurt Z."/>
            <person name="Jimenez-Gonzalez A."/>
            <person name="Astvaldsson A."/>
            <person name="Andersson J.O."/>
            <person name="Svard S.G."/>
        </authorList>
    </citation>
    <scope>NUCLEOTIDE SEQUENCE</scope>
    <source>
        <strain evidence="2">ATCC 50377</strain>
    </source>
</reference>
<organism evidence="1">
    <name type="scientific">Spironucleus salmonicida</name>
    <dbReference type="NCBI Taxonomy" id="348837"/>
    <lineage>
        <taxon>Eukaryota</taxon>
        <taxon>Metamonada</taxon>
        <taxon>Diplomonadida</taxon>
        <taxon>Hexamitidae</taxon>
        <taxon>Hexamitinae</taxon>
        <taxon>Spironucleus</taxon>
    </lineage>
</organism>
<sequence>MSLQIFHEITNLPVQSKFEMMIFLNDIYDILDCSISDFLFSFDTNQEQLPTPKNRLNDPFSHICGDDQFNVQTFTFKLSKFAQIIKLREIEIYGSSGDNILISLNKLEMHNNELPDLAFLANTAALIGAKCNSISDLCNSYNTLLPLINQASSFFQTTPIVFLQSIFSQTFSLQKANFSMKSGPAITFLVDVSQQNLQIQAKSAQFLLQILLEIQTFSGEICRKMDRRSLLHWAIEMCLERADQERLELPLAIADALRQVTFEEQLAGDMEMFRDEIECSKAIGGIIQFQGFDSCQMFNFCVQKFKEKFLTDDLELSDEIHDDWKI</sequence>
<protein>
    <submittedName>
        <fullName evidence="1">Uncharacterized protein</fullName>
    </submittedName>
</protein>
<evidence type="ECO:0000313" key="2">
    <source>
        <dbReference type="EMBL" id="KAH0572697.1"/>
    </source>
</evidence>
<accession>V6LHU6</accession>
<keyword evidence="3" id="KW-1185">Reference proteome</keyword>
<dbReference type="Proteomes" id="UP000018208">
    <property type="component" value="Unassembled WGS sequence"/>
</dbReference>
<name>V6LHU6_9EUKA</name>
<dbReference type="VEuPathDB" id="GiardiaDB:SS50377_24809"/>
<dbReference type="EMBL" id="AUWU02000005">
    <property type="protein sequence ID" value="KAH0572697.1"/>
    <property type="molecule type" value="Genomic_DNA"/>
</dbReference>
<dbReference type="EMBL" id="KI546127">
    <property type="protein sequence ID" value="EST44127.1"/>
    <property type="molecule type" value="Genomic_DNA"/>
</dbReference>
<gene>
    <name evidence="1" type="ORF">SS50377_16085</name>
    <name evidence="2" type="ORF">SS50377_24809</name>
</gene>
<dbReference type="AlphaFoldDB" id="V6LHU6"/>
<reference evidence="1 2" key="1">
    <citation type="journal article" date="2014" name="PLoS Genet.">
        <title>The Genome of Spironucleus salmonicida Highlights a Fish Pathogen Adapted to Fluctuating Environments.</title>
        <authorList>
            <person name="Xu F."/>
            <person name="Jerlstrom-Hultqvist J."/>
            <person name="Einarsson E."/>
            <person name="Astvaldsson A."/>
            <person name="Svard S.G."/>
            <person name="Andersson J.O."/>
        </authorList>
    </citation>
    <scope>NUCLEOTIDE SEQUENCE</scope>
    <source>
        <strain evidence="2">ATCC 50377</strain>
    </source>
</reference>
<proteinExistence type="predicted"/>
<evidence type="ECO:0000313" key="1">
    <source>
        <dbReference type="EMBL" id="EST44127.1"/>
    </source>
</evidence>